<dbReference type="EMBL" id="JAAIJQ010000025">
    <property type="protein sequence ID" value="NEV62261.1"/>
    <property type="molecule type" value="Genomic_DNA"/>
</dbReference>
<feature type="region of interest" description="Disordered" evidence="1">
    <location>
        <begin position="126"/>
        <end position="178"/>
    </location>
</feature>
<evidence type="ECO:0000256" key="1">
    <source>
        <dbReference type="SAM" id="MobiDB-lite"/>
    </source>
</evidence>
<dbReference type="RefSeq" id="WP_164452734.1">
    <property type="nucleotide sequence ID" value="NZ_JAAIJQ010000025.1"/>
</dbReference>
<feature type="compositionally biased region" description="Low complexity" evidence="1">
    <location>
        <begin position="129"/>
        <end position="157"/>
    </location>
</feature>
<keyword evidence="3" id="KW-1185">Reference proteome</keyword>
<comment type="caution">
    <text evidence="2">The sequence shown here is derived from an EMBL/GenBank/DDBJ whole genome shotgun (WGS) entry which is preliminary data.</text>
</comment>
<organism evidence="2 3">
    <name type="scientific">Thiorhodococcus minor</name>
    <dbReference type="NCBI Taxonomy" id="57489"/>
    <lineage>
        <taxon>Bacteria</taxon>
        <taxon>Pseudomonadati</taxon>
        <taxon>Pseudomonadota</taxon>
        <taxon>Gammaproteobacteria</taxon>
        <taxon>Chromatiales</taxon>
        <taxon>Chromatiaceae</taxon>
        <taxon>Thiorhodococcus</taxon>
    </lineage>
</organism>
<sequence>MDTHDTTPPETRAPFDRARLVRLTMAADAAEAVGDGIHRRIEELRADESKHGGHLARVMQRYRAGTDPREILPQTVERVEQIRYELSELRAEQRRHAETTMPLRQLAQACTAWARRNHRYVGDGHGHGSAAVAADAAAPSAPTSAPAGAPQSSAVASTSQGHGRSPLAALAGVLTRGR</sequence>
<evidence type="ECO:0000313" key="3">
    <source>
        <dbReference type="Proteomes" id="UP000483379"/>
    </source>
</evidence>
<dbReference type="AlphaFoldDB" id="A0A6M0JYY8"/>
<name>A0A6M0JYY8_9GAMM</name>
<evidence type="ECO:0000313" key="2">
    <source>
        <dbReference type="EMBL" id="NEV62261.1"/>
    </source>
</evidence>
<reference evidence="2 3" key="1">
    <citation type="submission" date="2020-02" db="EMBL/GenBank/DDBJ databases">
        <title>Genome sequences of Thiorhodococcus mannitoliphagus and Thiorhodococcus minor, purple sulfur photosynthetic bacteria in the gammaproteobacterial family, Chromatiaceae.</title>
        <authorList>
            <person name="Aviles F.A."/>
            <person name="Meyer T.E."/>
            <person name="Kyndt J.A."/>
        </authorList>
    </citation>
    <scope>NUCLEOTIDE SEQUENCE [LARGE SCALE GENOMIC DNA]</scope>
    <source>
        <strain evidence="2 3">DSM 11518</strain>
    </source>
</reference>
<accession>A0A6M0JYY8</accession>
<gene>
    <name evidence="2" type="ORF">G3446_10230</name>
</gene>
<dbReference type="Proteomes" id="UP000483379">
    <property type="component" value="Unassembled WGS sequence"/>
</dbReference>
<protein>
    <submittedName>
        <fullName evidence="2">Uncharacterized protein</fullName>
    </submittedName>
</protein>
<proteinExistence type="predicted"/>